<evidence type="ECO:0000256" key="4">
    <source>
        <dbReference type="SAM" id="Phobius"/>
    </source>
</evidence>
<keyword evidence="7" id="KW-1185">Reference proteome</keyword>
<keyword evidence="4" id="KW-1133">Transmembrane helix</keyword>
<sequence length="857" mass="97810">MSIILIHYLTQKDLIYLRFPKSDQLLKRWLLTLSTEKKITSVMDYLTVSDNQNIIIKENQLTNTMIECNVPENKDLDTVESYIILFAPADLNEPEKKCKKEVVIKKIKRQKVILKTLRIKSQETAVVENEPIGSSHCFVANHLPLVATGKFSEIYEQRGRCGSSSHGQGRATQDFELNVNRTMRHETNVSLRCLAITMLPQLRALFPPGCNRTIRNSVGWIRWTGRMGRCTVRIRAPLKDPQVIEVKIRRLQVGFLKEARCEGAYFQFSDNADDPDDETTGRYCGHVTGNATRLFLRRGPDLTITLSSDKQFASVNPVIFSAQFSILPIRLAVERHRGYSISTSSTCPVECTVRNEHRSCRLTSPGYPSVYPRGIRCRIALESNAGRFRIGGQPEDLFDLMNYTDQESCQMENCEDSFDSREKGSSVAKGQNFIEADESIIGGDWSRNEYSSRIPAMKHTAETNGQLARLRHYKKKTMQQYRGEQHRHKELPLKSDTSEPKFRIKSMRSKITRKNHRGVVPNHYFNSDSKRPSETISRATASEPKYLRENRSLANACGSGDYLALLENVNGRILEITRFCGSGRVPRIYSSGKNVILEFVAREDGTVTHDGFQVTLQEEHVSREVRRTRCEFAYRSSTGQPRNGKENIRSPQSWYPPDTVCTYKFLGRTTEKVSIYIKILRNKPEHEKSETGRRNFTLNSCPSNEITVYNGAQVNDSFLIWSYCDASHWDINNIQIPLTSSGNELLIQYYSAKGSNDGQEFTYVISYRFIRKERNSTMKRKYKSISLRPVNLSALNLNDTDSYDCDSRIDTFKNWFAVLAVFGIVSFIGAVVTIVVLTIKCLRIGSSEKKLLQNGKQ</sequence>
<dbReference type="Proteomes" id="UP000075809">
    <property type="component" value="Unassembled WGS sequence"/>
</dbReference>
<proteinExistence type="predicted"/>
<name>A0A151WR10_9HYME</name>
<keyword evidence="2" id="KW-1015">Disulfide bond</keyword>
<dbReference type="AlphaFoldDB" id="A0A151WR10"/>
<comment type="caution">
    <text evidence="3">Lacks conserved residue(s) required for the propagation of feature annotation.</text>
</comment>
<dbReference type="EMBL" id="KQ982813">
    <property type="protein sequence ID" value="KYQ50280.1"/>
    <property type="molecule type" value="Genomic_DNA"/>
</dbReference>
<feature type="domain" description="CUB" evidence="5">
    <location>
        <begin position="630"/>
        <end position="770"/>
    </location>
</feature>
<evidence type="ECO:0000256" key="1">
    <source>
        <dbReference type="ARBA" id="ARBA00022737"/>
    </source>
</evidence>
<reference evidence="6 7" key="1">
    <citation type="submission" date="2015-09" db="EMBL/GenBank/DDBJ databases">
        <title>Trachymyrmex zeteki WGS genome.</title>
        <authorList>
            <person name="Nygaard S."/>
            <person name="Hu H."/>
            <person name="Boomsma J."/>
            <person name="Zhang G."/>
        </authorList>
    </citation>
    <scope>NUCLEOTIDE SEQUENCE [LARGE SCALE GENOMIC DNA]</scope>
    <source>
        <strain evidence="6">Tzet28-1</strain>
        <tissue evidence="6">Whole body</tissue>
    </source>
</reference>
<protein>
    <recommendedName>
        <fullName evidence="5">CUB domain-containing protein</fullName>
    </recommendedName>
</protein>
<gene>
    <name evidence="6" type="ORF">ALC60_10593</name>
</gene>
<evidence type="ECO:0000259" key="5">
    <source>
        <dbReference type="PROSITE" id="PS01180"/>
    </source>
</evidence>
<dbReference type="PROSITE" id="PS01180">
    <property type="entry name" value="CUB"/>
    <property type="match status" value="3"/>
</dbReference>
<accession>A0A151WR10</accession>
<organism evidence="6 7">
    <name type="scientific">Mycetomoellerius zeteki</name>
    <dbReference type="NCBI Taxonomy" id="64791"/>
    <lineage>
        <taxon>Eukaryota</taxon>
        <taxon>Metazoa</taxon>
        <taxon>Ecdysozoa</taxon>
        <taxon>Arthropoda</taxon>
        <taxon>Hexapoda</taxon>
        <taxon>Insecta</taxon>
        <taxon>Pterygota</taxon>
        <taxon>Neoptera</taxon>
        <taxon>Endopterygota</taxon>
        <taxon>Hymenoptera</taxon>
        <taxon>Apocrita</taxon>
        <taxon>Aculeata</taxon>
        <taxon>Formicoidea</taxon>
        <taxon>Formicidae</taxon>
        <taxon>Myrmicinae</taxon>
        <taxon>Mycetomoellerius</taxon>
    </lineage>
</organism>
<evidence type="ECO:0000313" key="6">
    <source>
        <dbReference type="EMBL" id="KYQ50280.1"/>
    </source>
</evidence>
<evidence type="ECO:0000256" key="2">
    <source>
        <dbReference type="ARBA" id="ARBA00023157"/>
    </source>
</evidence>
<keyword evidence="4" id="KW-0472">Membrane</keyword>
<feature type="transmembrane region" description="Helical" evidence="4">
    <location>
        <begin position="815"/>
        <end position="839"/>
    </location>
</feature>
<keyword evidence="4" id="KW-0812">Transmembrane</keyword>
<evidence type="ECO:0000256" key="3">
    <source>
        <dbReference type="PROSITE-ProRule" id="PRU00059"/>
    </source>
</evidence>
<dbReference type="Gene3D" id="2.60.120.290">
    <property type="entry name" value="Spermadhesin, CUB domain"/>
    <property type="match status" value="3"/>
</dbReference>
<dbReference type="PANTHER" id="PTHR24251">
    <property type="entry name" value="OVOCHYMASE-RELATED"/>
    <property type="match status" value="1"/>
</dbReference>
<dbReference type="InterPro" id="IPR000859">
    <property type="entry name" value="CUB_dom"/>
</dbReference>
<dbReference type="InterPro" id="IPR035914">
    <property type="entry name" value="Sperma_CUB_dom_sf"/>
</dbReference>
<dbReference type="SMART" id="SM00042">
    <property type="entry name" value="CUB"/>
    <property type="match status" value="2"/>
</dbReference>
<feature type="domain" description="CUB" evidence="5">
    <location>
        <begin position="351"/>
        <end position="415"/>
    </location>
</feature>
<dbReference type="SUPFAM" id="SSF49854">
    <property type="entry name" value="Spermadhesin, CUB domain"/>
    <property type="match status" value="3"/>
</dbReference>
<feature type="domain" description="CUB" evidence="5">
    <location>
        <begin position="210"/>
        <end position="327"/>
    </location>
</feature>
<evidence type="ECO:0000313" key="7">
    <source>
        <dbReference type="Proteomes" id="UP000075809"/>
    </source>
</evidence>
<keyword evidence="1" id="KW-0677">Repeat</keyword>
<dbReference type="STRING" id="64791.A0A151WR10"/>